<feature type="region of interest" description="Disordered" evidence="1">
    <location>
        <begin position="1"/>
        <end position="70"/>
    </location>
</feature>
<organism evidence="2 3">
    <name type="scientific">Ophiostoma piceae (strain UAMH 11346)</name>
    <name type="common">Sap stain fungus</name>
    <dbReference type="NCBI Taxonomy" id="1262450"/>
    <lineage>
        <taxon>Eukaryota</taxon>
        <taxon>Fungi</taxon>
        <taxon>Dikarya</taxon>
        <taxon>Ascomycota</taxon>
        <taxon>Pezizomycotina</taxon>
        <taxon>Sordariomycetes</taxon>
        <taxon>Sordariomycetidae</taxon>
        <taxon>Ophiostomatales</taxon>
        <taxon>Ophiostomataceae</taxon>
        <taxon>Ophiostoma</taxon>
    </lineage>
</organism>
<keyword evidence="3" id="KW-1185">Reference proteome</keyword>
<feature type="compositionally biased region" description="Basic and acidic residues" evidence="1">
    <location>
        <begin position="8"/>
        <end position="20"/>
    </location>
</feature>
<dbReference type="AlphaFoldDB" id="S3BVU9"/>
<dbReference type="EMBL" id="KE148156">
    <property type="protein sequence ID" value="EPE05379.1"/>
    <property type="molecule type" value="Genomic_DNA"/>
</dbReference>
<sequence>MDNTSGVRRGEWHSVPRDSVSDDAFSMAETMAPVADPAPAAGRTSEADAAPMSETMSSQPAGAAEELRRETERLRLLLGRMENLTFTGTVTTSKSVSSTR</sequence>
<proteinExistence type="predicted"/>
<accession>S3BVU9</accession>
<reference evidence="2 3" key="1">
    <citation type="journal article" date="2013" name="BMC Genomics">
        <title>The genome and transcriptome of the pine saprophyte Ophiostoma piceae, and a comparison with the bark beetle-associated pine pathogen Grosmannia clavigera.</title>
        <authorList>
            <person name="Haridas S."/>
            <person name="Wang Y."/>
            <person name="Lim L."/>
            <person name="Massoumi Alamouti S."/>
            <person name="Jackman S."/>
            <person name="Docking R."/>
            <person name="Robertson G."/>
            <person name="Birol I."/>
            <person name="Bohlmann J."/>
            <person name="Breuil C."/>
        </authorList>
    </citation>
    <scope>NUCLEOTIDE SEQUENCE [LARGE SCALE GENOMIC DNA]</scope>
    <source>
        <strain evidence="2 3">UAMH 11346</strain>
    </source>
</reference>
<dbReference type="VEuPathDB" id="FungiDB:F503_02118"/>
<name>S3BVU9_OPHP1</name>
<evidence type="ECO:0000313" key="2">
    <source>
        <dbReference type="EMBL" id="EPE05379.1"/>
    </source>
</evidence>
<dbReference type="Proteomes" id="UP000016923">
    <property type="component" value="Unassembled WGS sequence"/>
</dbReference>
<evidence type="ECO:0000313" key="3">
    <source>
        <dbReference type="Proteomes" id="UP000016923"/>
    </source>
</evidence>
<protein>
    <submittedName>
        <fullName evidence="2">Uncharacterized protein</fullName>
    </submittedName>
</protein>
<gene>
    <name evidence="2" type="ORF">F503_02118</name>
</gene>
<evidence type="ECO:0000256" key="1">
    <source>
        <dbReference type="SAM" id="MobiDB-lite"/>
    </source>
</evidence>
<dbReference type="HOGENOM" id="CLU_2306888_0_0_1"/>